<accession>A0A3F2RZK6</accession>
<dbReference type="Proteomes" id="UP000277300">
    <property type="component" value="Unassembled WGS sequence"/>
</dbReference>
<evidence type="ECO:0000313" key="2">
    <source>
        <dbReference type="EMBL" id="RLN46241.1"/>
    </source>
</evidence>
<evidence type="ECO:0000313" key="3">
    <source>
        <dbReference type="EMBL" id="RLN67393.1"/>
    </source>
</evidence>
<gene>
    <name evidence="2" type="ORF">BBJ29_006602</name>
    <name evidence="3" type="ORF">BBP00_00001637</name>
</gene>
<protein>
    <submittedName>
        <fullName evidence="3">Uncharacterized protein</fullName>
    </submittedName>
</protein>
<comment type="caution">
    <text evidence="3">The sequence shown here is derived from an EMBL/GenBank/DDBJ whole genome shotgun (WGS) entry which is preliminary data.</text>
</comment>
<feature type="compositionally biased region" description="Basic residues" evidence="1">
    <location>
        <begin position="1"/>
        <end position="16"/>
    </location>
</feature>
<sequence length="130" mass="14936">MATRARKRQFTHRQRPRGFSLDDEEDEHLVHMDPSLMTERQQLAFLLRTTAHEASDVSRPSDESSEDEDTAVSPRPTKKARRIHNSSTEVPPTRRGPGPYEASFSDALFLCPSCDRKYPTQQTLDRMCMT</sequence>
<feature type="region of interest" description="Disordered" evidence="1">
    <location>
        <begin position="1"/>
        <end position="26"/>
    </location>
</feature>
<evidence type="ECO:0000313" key="5">
    <source>
        <dbReference type="Proteomes" id="UP000284657"/>
    </source>
</evidence>
<evidence type="ECO:0000313" key="4">
    <source>
        <dbReference type="Proteomes" id="UP000277300"/>
    </source>
</evidence>
<dbReference type="OrthoDB" id="67732at2759"/>
<feature type="compositionally biased region" description="Basic and acidic residues" evidence="1">
    <location>
        <begin position="50"/>
        <end position="62"/>
    </location>
</feature>
<dbReference type="EMBL" id="MBDO02000024">
    <property type="protein sequence ID" value="RLN67393.1"/>
    <property type="molecule type" value="Genomic_DNA"/>
</dbReference>
<name>A0A3F2RZK6_9STRA</name>
<dbReference type="Proteomes" id="UP000284657">
    <property type="component" value="Unassembled WGS sequence"/>
</dbReference>
<dbReference type="AlphaFoldDB" id="A0A3F2RZK6"/>
<dbReference type="EMBL" id="MBAD02002588">
    <property type="protein sequence ID" value="RLN46241.1"/>
    <property type="molecule type" value="Genomic_DNA"/>
</dbReference>
<reference evidence="4 5" key="1">
    <citation type="submission" date="2018-07" db="EMBL/GenBank/DDBJ databases">
        <title>Genome sequencing of oomycete isolates from Chile give support for New Zealand origin for Phytophthora kernoviae and make available the first Nothophytophthora sp. genome.</title>
        <authorList>
            <person name="Studholme D.J."/>
            <person name="Sanfuentes E."/>
            <person name="Panda P."/>
            <person name="Hill R."/>
            <person name="Sambles C."/>
            <person name="Grant M."/>
            <person name="Williams N.M."/>
            <person name="Mcdougal R.L."/>
        </authorList>
    </citation>
    <scope>NUCLEOTIDE SEQUENCE [LARGE SCALE GENOMIC DNA]</scope>
    <source>
        <strain evidence="3">Chile6</strain>
        <strain evidence="2">Chile7</strain>
    </source>
</reference>
<evidence type="ECO:0000256" key="1">
    <source>
        <dbReference type="SAM" id="MobiDB-lite"/>
    </source>
</evidence>
<proteinExistence type="predicted"/>
<organism evidence="3 4">
    <name type="scientific">Phytophthora kernoviae</name>
    <dbReference type="NCBI Taxonomy" id="325452"/>
    <lineage>
        <taxon>Eukaryota</taxon>
        <taxon>Sar</taxon>
        <taxon>Stramenopiles</taxon>
        <taxon>Oomycota</taxon>
        <taxon>Peronosporomycetes</taxon>
        <taxon>Peronosporales</taxon>
        <taxon>Peronosporaceae</taxon>
        <taxon>Phytophthora</taxon>
    </lineage>
</organism>
<feature type="region of interest" description="Disordered" evidence="1">
    <location>
        <begin position="48"/>
        <end position="102"/>
    </location>
</feature>